<dbReference type="InterPro" id="IPR051783">
    <property type="entry name" value="NAD(P)-dependent_oxidoreduct"/>
</dbReference>
<dbReference type="RefSeq" id="WP_056683283.1">
    <property type="nucleotide sequence ID" value="NZ_CP085712.1"/>
</dbReference>
<feature type="domain" description="Thioester reductase (TE)" evidence="2">
    <location>
        <begin position="6"/>
        <end position="239"/>
    </location>
</feature>
<feature type="domain" description="AB hydrolase-1" evidence="1">
    <location>
        <begin position="380"/>
        <end position="467"/>
    </location>
</feature>
<dbReference type="Gene3D" id="3.40.50.1820">
    <property type="entry name" value="alpha/beta hydrolase"/>
    <property type="match status" value="1"/>
</dbReference>
<dbReference type="Proteomes" id="UP000050996">
    <property type="component" value="Unassembled WGS sequence"/>
</dbReference>
<dbReference type="InterPro" id="IPR000073">
    <property type="entry name" value="AB_hydrolase_1"/>
</dbReference>
<dbReference type="InterPro" id="IPR029058">
    <property type="entry name" value="AB_hydrolase_fold"/>
</dbReference>
<dbReference type="PANTHER" id="PTHR48079">
    <property type="entry name" value="PROTEIN YEEZ"/>
    <property type="match status" value="1"/>
</dbReference>
<dbReference type="InterPro" id="IPR036291">
    <property type="entry name" value="NAD(P)-bd_dom_sf"/>
</dbReference>
<accession>A0A0Q3SGD4</accession>
<gene>
    <name evidence="3" type="ORF">AN957_07575</name>
</gene>
<reference evidence="3 4" key="1">
    <citation type="submission" date="2015-09" db="EMBL/GenBank/DDBJ databases">
        <title>Genome sequencing project for genomic taxonomy and phylogenomics of Bacillus-like bacteria.</title>
        <authorList>
            <person name="Liu B."/>
            <person name="Wang J."/>
            <person name="Zhu Y."/>
            <person name="Liu G."/>
            <person name="Chen Q."/>
            <person name="Chen Z."/>
            <person name="Lan J."/>
            <person name="Che J."/>
            <person name="Ge C."/>
            <person name="Shi H."/>
            <person name="Pan Z."/>
            <person name="Liu X."/>
        </authorList>
    </citation>
    <scope>NUCLEOTIDE SEQUENCE [LARGE SCALE GENOMIC DNA]</scope>
    <source>
        <strain evidence="3 4">FJAT-18043</strain>
    </source>
</reference>
<dbReference type="AlphaFoldDB" id="A0A0Q3SGD4"/>
<dbReference type="PATRIC" id="fig|1637975.4.peg.1248"/>
<dbReference type="EMBL" id="LJIX01000006">
    <property type="protein sequence ID" value="KQL18444.1"/>
    <property type="molecule type" value="Genomic_DNA"/>
</dbReference>
<dbReference type="SUPFAM" id="SSF51735">
    <property type="entry name" value="NAD(P)-binding Rossmann-fold domains"/>
    <property type="match status" value="1"/>
</dbReference>
<dbReference type="CDD" id="cd05263">
    <property type="entry name" value="MupV_like_SDR_e"/>
    <property type="match status" value="1"/>
</dbReference>
<dbReference type="Gene3D" id="3.40.50.720">
    <property type="entry name" value="NAD(P)-binding Rossmann-like Domain"/>
    <property type="match status" value="1"/>
</dbReference>
<evidence type="ECO:0000259" key="2">
    <source>
        <dbReference type="Pfam" id="PF07993"/>
    </source>
</evidence>
<proteinExistence type="predicted"/>
<keyword evidence="4" id="KW-1185">Reference proteome</keyword>
<dbReference type="PANTHER" id="PTHR48079:SF6">
    <property type="entry name" value="NAD(P)-BINDING DOMAIN-CONTAINING PROTEIN-RELATED"/>
    <property type="match status" value="1"/>
</dbReference>
<dbReference type="Pfam" id="PF07993">
    <property type="entry name" value="NAD_binding_4"/>
    <property type="match status" value="1"/>
</dbReference>
<evidence type="ECO:0000313" key="4">
    <source>
        <dbReference type="Proteomes" id="UP000050996"/>
    </source>
</evidence>
<organism evidence="3 4">
    <name type="scientific">Cytobacillus solani</name>
    <dbReference type="NCBI Taxonomy" id="1637975"/>
    <lineage>
        <taxon>Bacteria</taxon>
        <taxon>Bacillati</taxon>
        <taxon>Bacillota</taxon>
        <taxon>Bacilli</taxon>
        <taxon>Bacillales</taxon>
        <taxon>Bacillaceae</taxon>
        <taxon>Cytobacillus</taxon>
    </lineage>
</organism>
<evidence type="ECO:0000313" key="3">
    <source>
        <dbReference type="EMBL" id="KQL18444.1"/>
    </source>
</evidence>
<dbReference type="InterPro" id="IPR013120">
    <property type="entry name" value="FAR_NAD-bd"/>
</dbReference>
<sequence>MRTVFLTGGTGFIGKQLVKELAKEHVTILLLVRSKSKATRIYQERGILKEAVMHFIEGDLTKIDLGLSAEDKELVLKTDVIIHAGGPMDIQATSKEAASVFLNGAQHISELAKNIHQLKGLQQFIHVVGYMSPFDDKNSKVAIDVFKEGNNFLKIKNPYERTKFLADLYIRQQASTVGYPLSVINPPTVVGSSKTGSTEQTGGLGLLVMSMRKGLLPVIPGGKKYRLPLIANDELAKFIVQVFRLEQPTIQTYTLVEDKQHDQNISELLDAMSESMNMTAPKISAPLPFMKALMNSGVSKITQIPADGLNFITNRTFSNGSAKKIMGEDWFKETNVMKFFPAVIADLDYRMMYQNGQHSHLFERTLCNNITIYQSQGEGKPFILLHGLLSDGEDLFPLGKELHEKTGRPVWIMDLPGLGRSPFKREKNLLNIYLNVLKNLLEKATNGAHLIGHSFGAYILLVALVQKYIDKKYTITLLQPPVAKKNAKSINVPQFMNKWTLKLATTNLIERYLLSNGLFESTESIPKHYIEKISNSFTSPRILNTTVQLNNLLLKNVQGDFNEVTKYNLRIIWGDYDRGYSAPSHLGKVDFVPYGHHFPLNHPSETANLVIKNSSTSR</sequence>
<dbReference type="SUPFAM" id="SSF53474">
    <property type="entry name" value="alpha/beta-Hydrolases"/>
    <property type="match status" value="1"/>
</dbReference>
<dbReference type="GO" id="GO:0005737">
    <property type="term" value="C:cytoplasm"/>
    <property type="evidence" value="ECO:0007669"/>
    <property type="project" value="TreeGrafter"/>
</dbReference>
<evidence type="ECO:0000259" key="1">
    <source>
        <dbReference type="Pfam" id="PF00561"/>
    </source>
</evidence>
<dbReference type="Pfam" id="PF00561">
    <property type="entry name" value="Abhydrolase_1"/>
    <property type="match status" value="1"/>
</dbReference>
<dbReference type="GO" id="GO:0004029">
    <property type="term" value="F:aldehyde dehydrogenase (NAD+) activity"/>
    <property type="evidence" value="ECO:0007669"/>
    <property type="project" value="TreeGrafter"/>
</dbReference>
<name>A0A0Q3SGD4_9BACI</name>
<protein>
    <submittedName>
        <fullName evidence="3">Nonribosomal peptide synthetase MxaA</fullName>
    </submittedName>
</protein>
<comment type="caution">
    <text evidence="3">The sequence shown here is derived from an EMBL/GenBank/DDBJ whole genome shotgun (WGS) entry which is preliminary data.</text>
</comment>
<dbReference type="STRING" id="1637975.AN957_07575"/>